<sequence length="181" mass="19568">MQHATVDLWAGEPAAAYPLVVLAVLAVVAAVEPRIVPRDRWLVVLRSGLVRRVLATGVSVRIPLLESYVWIARGRTRRPLTVTARTGDGTEVRVAAETIIEVVDPLAAIQLSLTPVDLALDETERALRQLIARHDVVSLAALRTCTVPVDVPGVVIGELELGKVELELTPQAIRSVADQTK</sequence>
<name>A0A841DNT1_9ACTN</name>
<dbReference type="GO" id="GO:0008233">
    <property type="term" value="F:peptidase activity"/>
    <property type="evidence" value="ECO:0007669"/>
    <property type="project" value="UniProtKB-KW"/>
</dbReference>
<gene>
    <name evidence="3" type="ORF">HDA44_001681</name>
</gene>
<comment type="caution">
    <text evidence="3">The sequence shown here is derived from an EMBL/GenBank/DDBJ whole genome shotgun (WGS) entry which is preliminary data.</text>
</comment>
<dbReference type="Proteomes" id="UP000558997">
    <property type="component" value="Unassembled WGS sequence"/>
</dbReference>
<accession>A0A841DNT1</accession>
<dbReference type="Pfam" id="PF01145">
    <property type="entry name" value="Band_7"/>
    <property type="match status" value="1"/>
</dbReference>
<dbReference type="EMBL" id="JACHNF010000001">
    <property type="protein sequence ID" value="MBB5978340.1"/>
    <property type="molecule type" value="Genomic_DNA"/>
</dbReference>
<keyword evidence="3" id="KW-0645">Protease</keyword>
<keyword evidence="3" id="KW-0378">Hydrolase</keyword>
<keyword evidence="1" id="KW-0812">Transmembrane</keyword>
<dbReference type="AlphaFoldDB" id="A0A841DNT1"/>
<evidence type="ECO:0000313" key="4">
    <source>
        <dbReference type="Proteomes" id="UP000558997"/>
    </source>
</evidence>
<proteinExistence type="predicted"/>
<feature type="domain" description="Band 7" evidence="2">
    <location>
        <begin position="35"/>
        <end position="139"/>
    </location>
</feature>
<reference evidence="3 4" key="1">
    <citation type="submission" date="2020-08" db="EMBL/GenBank/DDBJ databases">
        <title>Sequencing the genomes of 1000 actinobacteria strains.</title>
        <authorList>
            <person name="Klenk H.-P."/>
        </authorList>
    </citation>
    <scope>NUCLEOTIDE SEQUENCE [LARGE SCALE GENOMIC DNA]</scope>
    <source>
        <strain evidence="3 4">DSM 17294</strain>
    </source>
</reference>
<protein>
    <submittedName>
        <fullName evidence="3">Regulator of protease activity HflC (Stomatin/prohibitin superfamily)</fullName>
    </submittedName>
</protein>
<dbReference type="RefSeq" id="WP_184832687.1">
    <property type="nucleotide sequence ID" value="NZ_BAAAVN010000004.1"/>
</dbReference>
<organism evidence="3 4">
    <name type="scientific">Kribbella solani</name>
    <dbReference type="NCBI Taxonomy" id="236067"/>
    <lineage>
        <taxon>Bacteria</taxon>
        <taxon>Bacillati</taxon>
        <taxon>Actinomycetota</taxon>
        <taxon>Actinomycetes</taxon>
        <taxon>Propionibacteriales</taxon>
        <taxon>Kribbellaceae</taxon>
        <taxon>Kribbella</taxon>
    </lineage>
</organism>
<evidence type="ECO:0000259" key="2">
    <source>
        <dbReference type="Pfam" id="PF01145"/>
    </source>
</evidence>
<feature type="transmembrane region" description="Helical" evidence="1">
    <location>
        <begin position="14"/>
        <end position="31"/>
    </location>
</feature>
<keyword evidence="4" id="KW-1185">Reference proteome</keyword>
<keyword evidence="1" id="KW-0472">Membrane</keyword>
<dbReference type="InterPro" id="IPR001107">
    <property type="entry name" value="Band_7"/>
</dbReference>
<evidence type="ECO:0000256" key="1">
    <source>
        <dbReference type="SAM" id="Phobius"/>
    </source>
</evidence>
<evidence type="ECO:0000313" key="3">
    <source>
        <dbReference type="EMBL" id="MBB5978340.1"/>
    </source>
</evidence>
<dbReference type="GO" id="GO:0006508">
    <property type="term" value="P:proteolysis"/>
    <property type="evidence" value="ECO:0007669"/>
    <property type="project" value="UniProtKB-KW"/>
</dbReference>
<keyword evidence="1" id="KW-1133">Transmembrane helix</keyword>